<feature type="region of interest" description="Disordered" evidence="1">
    <location>
        <begin position="181"/>
        <end position="214"/>
    </location>
</feature>
<gene>
    <name evidence="2" type="ORF">SISNIDRAFT_470314</name>
</gene>
<sequence>MLLLPFNRLACPLQLPCASSWISSPHLAELFGFMGSAVRGTSRLYLVSASCGEAWIVSIRAGSRYTNIYAQNGTLGIALRLCFWSKDRSGISINAGDRWMILFDIWLGINIGYMEGHLVLLTLSDFIGNFRVKDEKICEINKAERKSETVTGPMHLQEYSRQSQAASHNHPRSVKFIDLGSEMNPSRQSGSPQGNRQSVVGTKEESTQRLGREEEIRIYLGMDVKDRATLPTAYGIESRS</sequence>
<keyword evidence="3" id="KW-1185">Reference proteome</keyword>
<reference evidence="2 3" key="1">
    <citation type="journal article" date="2016" name="Mol. Biol. Evol.">
        <title>Comparative Genomics of Early-Diverging Mushroom-Forming Fungi Provides Insights into the Origins of Lignocellulose Decay Capabilities.</title>
        <authorList>
            <person name="Nagy L.G."/>
            <person name="Riley R."/>
            <person name="Tritt A."/>
            <person name="Adam C."/>
            <person name="Daum C."/>
            <person name="Floudas D."/>
            <person name="Sun H."/>
            <person name="Yadav J.S."/>
            <person name="Pangilinan J."/>
            <person name="Larsson K.H."/>
            <person name="Matsuura K."/>
            <person name="Barry K."/>
            <person name="Labutti K."/>
            <person name="Kuo R."/>
            <person name="Ohm R.A."/>
            <person name="Bhattacharya S.S."/>
            <person name="Shirouzu T."/>
            <person name="Yoshinaga Y."/>
            <person name="Martin F.M."/>
            <person name="Grigoriev I.V."/>
            <person name="Hibbett D.S."/>
        </authorList>
    </citation>
    <scope>NUCLEOTIDE SEQUENCE [LARGE SCALE GENOMIC DNA]</scope>
    <source>
        <strain evidence="2 3">HHB9708</strain>
    </source>
</reference>
<organism evidence="2 3">
    <name type="scientific">Sistotremastrum niveocremeum HHB9708</name>
    <dbReference type="NCBI Taxonomy" id="1314777"/>
    <lineage>
        <taxon>Eukaryota</taxon>
        <taxon>Fungi</taxon>
        <taxon>Dikarya</taxon>
        <taxon>Basidiomycota</taxon>
        <taxon>Agaricomycotina</taxon>
        <taxon>Agaricomycetes</taxon>
        <taxon>Sistotremastrales</taxon>
        <taxon>Sistotremastraceae</taxon>
        <taxon>Sertulicium</taxon>
        <taxon>Sertulicium niveocremeum</taxon>
    </lineage>
</organism>
<dbReference type="AlphaFoldDB" id="A0A164P3I2"/>
<feature type="compositionally biased region" description="Polar residues" evidence="1">
    <location>
        <begin position="183"/>
        <end position="200"/>
    </location>
</feature>
<feature type="compositionally biased region" description="Basic and acidic residues" evidence="1">
    <location>
        <begin position="202"/>
        <end position="214"/>
    </location>
</feature>
<dbReference type="EMBL" id="KV419438">
    <property type="protein sequence ID" value="KZS88324.1"/>
    <property type="molecule type" value="Genomic_DNA"/>
</dbReference>
<dbReference type="Proteomes" id="UP000076722">
    <property type="component" value="Unassembled WGS sequence"/>
</dbReference>
<proteinExistence type="predicted"/>
<protein>
    <submittedName>
        <fullName evidence="2">Uncharacterized protein</fullName>
    </submittedName>
</protein>
<name>A0A164P3I2_9AGAM</name>
<accession>A0A164P3I2</accession>
<evidence type="ECO:0000256" key="1">
    <source>
        <dbReference type="SAM" id="MobiDB-lite"/>
    </source>
</evidence>
<evidence type="ECO:0000313" key="3">
    <source>
        <dbReference type="Proteomes" id="UP000076722"/>
    </source>
</evidence>
<evidence type="ECO:0000313" key="2">
    <source>
        <dbReference type="EMBL" id="KZS88324.1"/>
    </source>
</evidence>